<accession>A0ACB8CYB7</accession>
<dbReference type="Proteomes" id="UP000821865">
    <property type="component" value="Chromosome 4"/>
</dbReference>
<evidence type="ECO:0000313" key="1">
    <source>
        <dbReference type="EMBL" id="KAH7954137.1"/>
    </source>
</evidence>
<organism evidence="1 2">
    <name type="scientific">Dermacentor silvarum</name>
    <name type="common">Tick</name>
    <dbReference type="NCBI Taxonomy" id="543639"/>
    <lineage>
        <taxon>Eukaryota</taxon>
        <taxon>Metazoa</taxon>
        <taxon>Ecdysozoa</taxon>
        <taxon>Arthropoda</taxon>
        <taxon>Chelicerata</taxon>
        <taxon>Arachnida</taxon>
        <taxon>Acari</taxon>
        <taxon>Parasitiformes</taxon>
        <taxon>Ixodida</taxon>
        <taxon>Ixodoidea</taxon>
        <taxon>Ixodidae</taxon>
        <taxon>Rhipicephalinae</taxon>
        <taxon>Dermacentor</taxon>
    </lineage>
</organism>
<protein>
    <submittedName>
        <fullName evidence="1">Uncharacterized protein</fullName>
    </submittedName>
</protein>
<sequence>MSVQTFGEHGERKIDVVAGGKLSSSSHSVRISASSFTQDIMFRLKEDVLNASSSYPRIGVGEDVRNSFDSLPQTFIMQATQEMGINGNIHNFIASFLQDRTFQVQVGS</sequence>
<comment type="caution">
    <text evidence="1">The sequence shown here is derived from an EMBL/GenBank/DDBJ whole genome shotgun (WGS) entry which is preliminary data.</text>
</comment>
<keyword evidence="2" id="KW-1185">Reference proteome</keyword>
<reference evidence="1" key="1">
    <citation type="submission" date="2020-05" db="EMBL/GenBank/DDBJ databases">
        <title>Large-scale comparative analyses of tick genomes elucidate their genetic diversity and vector capacities.</title>
        <authorList>
            <person name="Jia N."/>
            <person name="Wang J."/>
            <person name="Shi W."/>
            <person name="Du L."/>
            <person name="Sun Y."/>
            <person name="Zhan W."/>
            <person name="Jiang J."/>
            <person name="Wang Q."/>
            <person name="Zhang B."/>
            <person name="Ji P."/>
            <person name="Sakyi L.B."/>
            <person name="Cui X."/>
            <person name="Yuan T."/>
            <person name="Jiang B."/>
            <person name="Yang W."/>
            <person name="Lam T.T.-Y."/>
            <person name="Chang Q."/>
            <person name="Ding S."/>
            <person name="Wang X."/>
            <person name="Zhu J."/>
            <person name="Ruan X."/>
            <person name="Zhao L."/>
            <person name="Wei J."/>
            <person name="Que T."/>
            <person name="Du C."/>
            <person name="Cheng J."/>
            <person name="Dai P."/>
            <person name="Han X."/>
            <person name="Huang E."/>
            <person name="Gao Y."/>
            <person name="Liu J."/>
            <person name="Shao H."/>
            <person name="Ye R."/>
            <person name="Li L."/>
            <person name="Wei W."/>
            <person name="Wang X."/>
            <person name="Wang C."/>
            <person name="Yang T."/>
            <person name="Huo Q."/>
            <person name="Li W."/>
            <person name="Guo W."/>
            <person name="Chen H."/>
            <person name="Zhou L."/>
            <person name="Ni X."/>
            <person name="Tian J."/>
            <person name="Zhou Y."/>
            <person name="Sheng Y."/>
            <person name="Liu T."/>
            <person name="Pan Y."/>
            <person name="Xia L."/>
            <person name="Li J."/>
            <person name="Zhao F."/>
            <person name="Cao W."/>
        </authorList>
    </citation>
    <scope>NUCLEOTIDE SEQUENCE</scope>
    <source>
        <strain evidence="1">Dsil-2018</strain>
    </source>
</reference>
<name>A0ACB8CYB7_DERSI</name>
<evidence type="ECO:0000313" key="2">
    <source>
        <dbReference type="Proteomes" id="UP000821865"/>
    </source>
</evidence>
<dbReference type="EMBL" id="CM023473">
    <property type="protein sequence ID" value="KAH7954137.1"/>
    <property type="molecule type" value="Genomic_DNA"/>
</dbReference>
<proteinExistence type="predicted"/>
<gene>
    <name evidence="1" type="ORF">HPB49_015976</name>
</gene>